<feature type="domain" description="Myb/SANT-like" evidence="2">
    <location>
        <begin position="10"/>
        <end position="78"/>
    </location>
</feature>
<organism evidence="3 4">
    <name type="scientific">Eutrema salsugineum</name>
    <name type="common">Saltwater cress</name>
    <name type="synonym">Sisymbrium salsugineum</name>
    <dbReference type="NCBI Taxonomy" id="72664"/>
    <lineage>
        <taxon>Eukaryota</taxon>
        <taxon>Viridiplantae</taxon>
        <taxon>Streptophyta</taxon>
        <taxon>Embryophyta</taxon>
        <taxon>Tracheophyta</taxon>
        <taxon>Spermatophyta</taxon>
        <taxon>Magnoliopsida</taxon>
        <taxon>eudicotyledons</taxon>
        <taxon>Gunneridae</taxon>
        <taxon>Pentapetalae</taxon>
        <taxon>rosids</taxon>
        <taxon>malvids</taxon>
        <taxon>Brassicales</taxon>
        <taxon>Brassicaceae</taxon>
        <taxon>Eutremeae</taxon>
        <taxon>Eutrema</taxon>
    </lineage>
</organism>
<dbReference type="InterPro" id="IPR024752">
    <property type="entry name" value="Myb/SANT-like_dom"/>
</dbReference>
<dbReference type="eggNOG" id="ENOG502SN67">
    <property type="taxonomic scope" value="Eukaryota"/>
</dbReference>
<dbReference type="Pfam" id="PF12776">
    <property type="entry name" value="Myb_DNA-bind_3"/>
    <property type="match status" value="1"/>
</dbReference>
<dbReference type="Gramene" id="ESQ29697">
    <property type="protein sequence ID" value="ESQ29697"/>
    <property type="gene ID" value="EUTSA_v10024061mg"/>
</dbReference>
<gene>
    <name evidence="3" type="ORF">EUTSA_v10024061mg</name>
</gene>
<name>V4KIG7_EUTSA</name>
<evidence type="ECO:0000256" key="1">
    <source>
        <dbReference type="SAM" id="MobiDB-lite"/>
    </source>
</evidence>
<protein>
    <recommendedName>
        <fullName evidence="2">Myb/SANT-like domain-containing protein</fullName>
    </recommendedName>
</protein>
<dbReference type="OMA" id="TMDARVF"/>
<reference evidence="3 4" key="1">
    <citation type="journal article" date="2013" name="Front. Plant Sci.">
        <title>The Reference Genome of the Halophytic Plant Eutrema salsugineum.</title>
        <authorList>
            <person name="Yang R."/>
            <person name="Jarvis D.E."/>
            <person name="Chen H."/>
            <person name="Beilstein M.A."/>
            <person name="Grimwood J."/>
            <person name="Jenkins J."/>
            <person name="Shu S."/>
            <person name="Prochnik S."/>
            <person name="Xin M."/>
            <person name="Ma C."/>
            <person name="Schmutz J."/>
            <person name="Wing R.A."/>
            <person name="Mitchell-Olds T."/>
            <person name="Schumaker K.S."/>
            <person name="Wang X."/>
        </authorList>
    </citation>
    <scope>NUCLEOTIDE SEQUENCE [LARGE SCALE GENOMIC DNA]</scope>
</reference>
<proteinExistence type="predicted"/>
<feature type="region of interest" description="Disordered" evidence="1">
    <location>
        <begin position="153"/>
        <end position="172"/>
    </location>
</feature>
<dbReference type="InterPro" id="IPR055314">
    <property type="entry name" value="At2g29880-like"/>
</dbReference>
<evidence type="ECO:0000259" key="2">
    <source>
        <dbReference type="Pfam" id="PF12776"/>
    </source>
</evidence>
<dbReference type="EMBL" id="KI517881">
    <property type="protein sequence ID" value="ESQ29697.1"/>
    <property type="molecule type" value="Genomic_DNA"/>
</dbReference>
<keyword evidence="4" id="KW-1185">Reference proteome</keyword>
<dbReference type="PANTHER" id="PTHR47864:SF10">
    <property type="entry name" value="MYB_SANT-LIKE DNA-BINDING DOMAIN PROTEIN"/>
    <property type="match status" value="1"/>
</dbReference>
<dbReference type="PANTHER" id="PTHR47864">
    <property type="entry name" value="TRANSMEMBRANE PROTEIN"/>
    <property type="match status" value="1"/>
</dbReference>
<sequence>MGDKDKQCSQWTPDETKILIELLVEGIQCVWRDSGGGLMNKETVKHKILPVLNERLGCQKTHKNYLSRIKFLKSQYQNPVMKRFTAPDEVWCNYLKAHPNHMFMRYDSNDQFEDLKILFDCSITNGSFSVGLGETTDARTYFVDDGQVKENLKFDESNDDGSPLSSQLRSPLEHDASPFSATNLRVCAEKLISRKRSRMESFCNSDELNSDRNDFMIAVSHKILSITQHREERQQK</sequence>
<dbReference type="KEGG" id="eus:EUTSA_v10024061mg"/>
<evidence type="ECO:0000313" key="4">
    <source>
        <dbReference type="Proteomes" id="UP000030689"/>
    </source>
</evidence>
<dbReference type="Proteomes" id="UP000030689">
    <property type="component" value="Unassembled WGS sequence"/>
</dbReference>
<accession>V4KIG7</accession>
<dbReference type="AlphaFoldDB" id="V4KIG7"/>
<evidence type="ECO:0000313" key="3">
    <source>
        <dbReference type="EMBL" id="ESQ29697.1"/>
    </source>
</evidence>